<dbReference type="InterPro" id="IPR014327">
    <property type="entry name" value="RNA_pol_sigma70_bacteroid"/>
</dbReference>
<dbReference type="InterPro" id="IPR014284">
    <property type="entry name" value="RNA_pol_sigma-70_dom"/>
</dbReference>
<feature type="domain" description="RNA polymerase sigma-70 region 2" evidence="6">
    <location>
        <begin position="84"/>
        <end position="150"/>
    </location>
</feature>
<dbReference type="InterPro" id="IPR007627">
    <property type="entry name" value="RNA_pol_sigma70_r2"/>
</dbReference>
<keyword evidence="4" id="KW-0804">Transcription</keyword>
<keyword evidence="2" id="KW-0805">Transcription regulation</keyword>
<keyword evidence="3" id="KW-0731">Sigma factor</keyword>
<dbReference type="GO" id="GO:0006352">
    <property type="term" value="P:DNA-templated transcription initiation"/>
    <property type="evidence" value="ECO:0007669"/>
    <property type="project" value="InterPro"/>
</dbReference>
<dbReference type="SUPFAM" id="SSF88659">
    <property type="entry name" value="Sigma3 and sigma4 domains of RNA polymerase sigma factors"/>
    <property type="match status" value="1"/>
</dbReference>
<dbReference type="NCBIfam" id="TIGR02985">
    <property type="entry name" value="Sig70_bacteroi1"/>
    <property type="match status" value="1"/>
</dbReference>
<evidence type="ECO:0000256" key="2">
    <source>
        <dbReference type="ARBA" id="ARBA00023015"/>
    </source>
</evidence>
<dbReference type="InterPro" id="IPR036388">
    <property type="entry name" value="WH-like_DNA-bd_sf"/>
</dbReference>
<evidence type="ECO:0000313" key="8">
    <source>
        <dbReference type="EMBL" id="RAK69314.1"/>
    </source>
</evidence>
<evidence type="ECO:0000259" key="7">
    <source>
        <dbReference type="Pfam" id="PF08281"/>
    </source>
</evidence>
<dbReference type="Pfam" id="PF04542">
    <property type="entry name" value="Sigma70_r2"/>
    <property type="match status" value="1"/>
</dbReference>
<comment type="similarity">
    <text evidence="1">Belongs to the sigma-70 factor family. ECF subfamily.</text>
</comment>
<evidence type="ECO:0000256" key="4">
    <source>
        <dbReference type="ARBA" id="ARBA00023163"/>
    </source>
</evidence>
<dbReference type="OrthoDB" id="764811at2"/>
<dbReference type="Gene3D" id="1.10.1740.10">
    <property type="match status" value="1"/>
</dbReference>
<dbReference type="PANTHER" id="PTHR43133">
    <property type="entry name" value="RNA POLYMERASE ECF-TYPE SIGMA FACTO"/>
    <property type="match status" value="1"/>
</dbReference>
<protein>
    <submittedName>
        <fullName evidence="8">RNA polymerase sigma-70 factor</fullName>
    </submittedName>
</protein>
<dbReference type="EMBL" id="QHKM01000001">
    <property type="protein sequence ID" value="RAK69314.1"/>
    <property type="molecule type" value="Genomic_DNA"/>
</dbReference>
<dbReference type="GO" id="GO:0016987">
    <property type="term" value="F:sigma factor activity"/>
    <property type="evidence" value="ECO:0007669"/>
    <property type="project" value="UniProtKB-KW"/>
</dbReference>
<dbReference type="Proteomes" id="UP000248553">
    <property type="component" value="Unassembled WGS sequence"/>
</dbReference>
<organism evidence="8 9">
    <name type="scientific">Hymenobacter edaphi</name>
    <dbReference type="NCBI Taxonomy" id="2211146"/>
    <lineage>
        <taxon>Bacteria</taxon>
        <taxon>Pseudomonadati</taxon>
        <taxon>Bacteroidota</taxon>
        <taxon>Cytophagia</taxon>
        <taxon>Cytophagales</taxon>
        <taxon>Hymenobacteraceae</taxon>
        <taxon>Hymenobacter</taxon>
    </lineage>
</organism>
<dbReference type="CDD" id="cd06171">
    <property type="entry name" value="Sigma70_r4"/>
    <property type="match status" value="1"/>
</dbReference>
<dbReference type="AlphaFoldDB" id="A0A328BTX2"/>
<evidence type="ECO:0000259" key="6">
    <source>
        <dbReference type="Pfam" id="PF04542"/>
    </source>
</evidence>
<reference evidence="9" key="1">
    <citation type="submission" date="2018-05" db="EMBL/GenBank/DDBJ databases">
        <authorList>
            <person name="Nie L."/>
        </authorList>
    </citation>
    <scope>NUCLEOTIDE SEQUENCE [LARGE SCALE GENOMIC DNA]</scope>
    <source>
        <strain evidence="9">NL</strain>
    </source>
</reference>
<dbReference type="PANTHER" id="PTHR43133:SF46">
    <property type="entry name" value="RNA POLYMERASE SIGMA-70 FACTOR ECF SUBFAMILY"/>
    <property type="match status" value="1"/>
</dbReference>
<accession>A0A328BTX2</accession>
<evidence type="ECO:0000256" key="3">
    <source>
        <dbReference type="ARBA" id="ARBA00023082"/>
    </source>
</evidence>
<dbReference type="NCBIfam" id="TIGR02937">
    <property type="entry name" value="sigma70-ECF"/>
    <property type="match status" value="1"/>
</dbReference>
<comment type="caution">
    <text evidence="8">The sequence shown here is derived from an EMBL/GenBank/DDBJ whole genome shotgun (WGS) entry which is preliminary data.</text>
</comment>
<sequence length="255" mass="28818">MAPVAANGPTGAAPGQVTAPRPIIGTPSIGRVRNGILPRHPRDFFVNFSALFQPSARVEVARDFSELDCLRRLRLGDERAFDALFRHYSALVYRFAYSYLKARPEAEEIVQECFLKIWEKRAQIHDDVPLKGYLFTVAHHAVLNQLRRRQHHLRFQAYTTAAAPQHAQVGNEAEFAELETLYRSALEQLPPKRREIFELSRQQGLSYPEIAAQLNLSVKTVEAQMSHALKFMREYFQAHGEGAAGLVLVLAVAGW</sequence>
<dbReference type="Gene3D" id="1.10.10.10">
    <property type="entry name" value="Winged helix-like DNA-binding domain superfamily/Winged helix DNA-binding domain"/>
    <property type="match status" value="1"/>
</dbReference>
<feature type="domain" description="RNA polymerase sigma factor 70 region 4 type 2" evidence="7">
    <location>
        <begin position="182"/>
        <end position="232"/>
    </location>
</feature>
<name>A0A328BTX2_9BACT</name>
<gene>
    <name evidence="8" type="ORF">DLM85_00150</name>
</gene>
<dbReference type="InterPro" id="IPR039425">
    <property type="entry name" value="RNA_pol_sigma-70-like"/>
</dbReference>
<evidence type="ECO:0000256" key="1">
    <source>
        <dbReference type="ARBA" id="ARBA00010641"/>
    </source>
</evidence>
<dbReference type="InterPro" id="IPR013249">
    <property type="entry name" value="RNA_pol_sigma70_r4_t2"/>
</dbReference>
<proteinExistence type="inferred from homology"/>
<dbReference type="InterPro" id="IPR013324">
    <property type="entry name" value="RNA_pol_sigma_r3/r4-like"/>
</dbReference>
<keyword evidence="9" id="KW-1185">Reference proteome</keyword>
<feature type="region of interest" description="Disordered" evidence="5">
    <location>
        <begin position="1"/>
        <end position="22"/>
    </location>
</feature>
<dbReference type="InterPro" id="IPR013325">
    <property type="entry name" value="RNA_pol_sigma_r2"/>
</dbReference>
<dbReference type="Pfam" id="PF08281">
    <property type="entry name" value="Sigma70_r4_2"/>
    <property type="match status" value="1"/>
</dbReference>
<evidence type="ECO:0000313" key="9">
    <source>
        <dbReference type="Proteomes" id="UP000248553"/>
    </source>
</evidence>
<dbReference type="SUPFAM" id="SSF88946">
    <property type="entry name" value="Sigma2 domain of RNA polymerase sigma factors"/>
    <property type="match status" value="1"/>
</dbReference>
<evidence type="ECO:0000256" key="5">
    <source>
        <dbReference type="SAM" id="MobiDB-lite"/>
    </source>
</evidence>
<dbReference type="GO" id="GO:0003677">
    <property type="term" value="F:DNA binding"/>
    <property type="evidence" value="ECO:0007669"/>
    <property type="project" value="InterPro"/>
</dbReference>